<sequence length="203" mass="21313">MPFYGQAGIISLYVPPGADCSNAIIPDQRKSRFRECGNSFVFGLAGCWARFSPILFGADCLQRKVAVACPADPAFFFGVYGGAVESGCDLAGEGHSHAFCCPTPMGHAVLDFNVNAIAVARTNSERIGIVLWADLVRAAYFFYDNGTGGIDFDTAALFTAAAAHLRFSGTDVGSGIGITVLSLGGACKGEQGNSNQQSIHSFH</sequence>
<reference evidence="1 2" key="1">
    <citation type="journal article" date="2017" name="Int. J. Syst. Evol. Microbiol.">
        <title>Desulfovibrio senegalensis sp. nov., a mesophilic sulfate reducer isolated from marine sediment.</title>
        <authorList>
            <person name="Thioye A."/>
            <person name="Gam Z.B.A."/>
            <person name="Mbengue M."/>
            <person name="Cayol J.L."/>
            <person name="Joseph-Bartoli M."/>
            <person name="Toure-Kane C."/>
            <person name="Labat M."/>
        </authorList>
    </citation>
    <scope>NUCLEOTIDE SEQUENCE [LARGE SCALE GENOMIC DNA]</scope>
    <source>
        <strain evidence="1 2">DSM 101509</strain>
    </source>
</reference>
<dbReference type="Proteomes" id="UP000438699">
    <property type="component" value="Unassembled WGS sequence"/>
</dbReference>
<dbReference type="EMBL" id="WAIE01000004">
    <property type="protein sequence ID" value="KAB1441531.1"/>
    <property type="molecule type" value="Genomic_DNA"/>
</dbReference>
<gene>
    <name evidence="1" type="ORF">F8A88_11385</name>
</gene>
<organism evidence="1 2">
    <name type="scientific">Pseudodesulfovibrio senegalensis</name>
    <dbReference type="NCBI Taxonomy" id="1721087"/>
    <lineage>
        <taxon>Bacteria</taxon>
        <taxon>Pseudomonadati</taxon>
        <taxon>Thermodesulfobacteriota</taxon>
        <taxon>Desulfovibrionia</taxon>
        <taxon>Desulfovibrionales</taxon>
        <taxon>Desulfovibrionaceae</taxon>
    </lineage>
</organism>
<dbReference type="RefSeq" id="WP_151151274.1">
    <property type="nucleotide sequence ID" value="NZ_WAIE01000004.1"/>
</dbReference>
<evidence type="ECO:0000313" key="2">
    <source>
        <dbReference type="Proteomes" id="UP000438699"/>
    </source>
</evidence>
<proteinExistence type="predicted"/>
<comment type="caution">
    <text evidence="1">The sequence shown here is derived from an EMBL/GenBank/DDBJ whole genome shotgun (WGS) entry which is preliminary data.</text>
</comment>
<protein>
    <submittedName>
        <fullName evidence="1">Uncharacterized protein</fullName>
    </submittedName>
</protein>
<keyword evidence="2" id="KW-1185">Reference proteome</keyword>
<dbReference type="AlphaFoldDB" id="A0A6N6N1P3"/>
<name>A0A6N6N1P3_9BACT</name>
<accession>A0A6N6N1P3</accession>
<evidence type="ECO:0000313" key="1">
    <source>
        <dbReference type="EMBL" id="KAB1441531.1"/>
    </source>
</evidence>